<evidence type="ECO:0000313" key="2">
    <source>
        <dbReference type="Proteomes" id="UP000824102"/>
    </source>
</evidence>
<reference evidence="1" key="2">
    <citation type="submission" date="2021-04" db="EMBL/GenBank/DDBJ databases">
        <authorList>
            <person name="Gilroy R."/>
        </authorList>
    </citation>
    <scope>NUCLEOTIDE SEQUENCE</scope>
    <source>
        <strain evidence="1">ChiW7-2402</strain>
    </source>
</reference>
<dbReference type="SUPFAM" id="SSF102405">
    <property type="entry name" value="MCP/YpsA-like"/>
    <property type="match status" value="1"/>
</dbReference>
<proteinExistence type="predicted"/>
<comment type="caution">
    <text evidence="1">The sequence shown here is derived from an EMBL/GenBank/DDBJ whole genome shotgun (WGS) entry which is preliminary data.</text>
</comment>
<evidence type="ECO:0000313" key="1">
    <source>
        <dbReference type="EMBL" id="HIZ71995.1"/>
    </source>
</evidence>
<dbReference type="InterPro" id="IPR010697">
    <property type="entry name" value="YspA"/>
</dbReference>
<reference evidence="1" key="1">
    <citation type="journal article" date="2021" name="PeerJ">
        <title>Extensive microbial diversity within the chicken gut microbiome revealed by metagenomics and culture.</title>
        <authorList>
            <person name="Gilroy R."/>
            <person name="Ravi A."/>
            <person name="Getino M."/>
            <person name="Pursley I."/>
            <person name="Horton D.L."/>
            <person name="Alikhan N.F."/>
            <person name="Baker D."/>
            <person name="Gharbi K."/>
            <person name="Hall N."/>
            <person name="Watson M."/>
            <person name="Adriaenssens E.M."/>
            <person name="Foster-Nyarko E."/>
            <person name="Jarju S."/>
            <person name="Secka A."/>
            <person name="Antonio M."/>
            <person name="Oren A."/>
            <person name="Chaudhuri R.R."/>
            <person name="La Ragione R."/>
            <person name="Hildebrand F."/>
            <person name="Pallen M.J."/>
        </authorList>
    </citation>
    <scope>NUCLEOTIDE SEQUENCE</scope>
    <source>
        <strain evidence="1">ChiW7-2402</strain>
    </source>
</reference>
<dbReference type="Pfam" id="PF06908">
    <property type="entry name" value="YpsA"/>
    <property type="match status" value="1"/>
</dbReference>
<dbReference type="PANTHER" id="PTHR38440:SF1">
    <property type="entry name" value="UPF0398 PROTEIN SPR0331"/>
    <property type="match status" value="1"/>
</dbReference>
<name>A0A9D2G4I4_9FIRM</name>
<dbReference type="Proteomes" id="UP000824102">
    <property type="component" value="Unassembled WGS sequence"/>
</dbReference>
<dbReference type="Gene3D" id="3.40.50.450">
    <property type="match status" value="1"/>
</dbReference>
<dbReference type="PANTHER" id="PTHR38440">
    <property type="entry name" value="UPF0398 PROTEIN YPSA"/>
    <property type="match status" value="1"/>
</dbReference>
<gene>
    <name evidence="1" type="ORF">H9964_00260</name>
</gene>
<dbReference type="EMBL" id="DXBB01000005">
    <property type="protein sequence ID" value="HIZ71995.1"/>
    <property type="molecule type" value="Genomic_DNA"/>
</dbReference>
<protein>
    <submittedName>
        <fullName evidence="1">DUF1273 domain-containing protein</fullName>
    </submittedName>
</protein>
<accession>A0A9D2G4I4</accession>
<dbReference type="AlphaFoldDB" id="A0A9D2G4I4"/>
<sequence length="146" mass="16189">MEVFLLNELRRAVREAAKKGYRHFISGMAAGVDLLAARAVSELREECPALSVTLEAAVPFPSQPARWTKDRKAEYHAILARCDCVHLVSDHFSISAYRRRDRYMVEHSSLVISVEGKPNGGTAKTLALAKELGRKIVLIGPGRNMT</sequence>
<organism evidence="1 2">
    <name type="scientific">Candidatus Gallimonas intestinavium</name>
    <dbReference type="NCBI Taxonomy" id="2838603"/>
    <lineage>
        <taxon>Bacteria</taxon>
        <taxon>Bacillati</taxon>
        <taxon>Bacillota</taxon>
        <taxon>Clostridia</taxon>
        <taxon>Candidatus Gallimonas</taxon>
    </lineage>
</organism>